<reference evidence="1 2" key="1">
    <citation type="journal article" date="2015" name="Genome Announc.">
        <title>Complete Genome Sequence of Spiroplasma turonicum Strain Tab4cT, a Parasite of a Horse Fly, Haematopota sp. (Diptera: Tabanidae).</title>
        <authorList>
            <person name="Davis R.E."/>
            <person name="Shao J."/>
            <person name="Zhao Y."/>
            <person name="Gasparich G.E."/>
            <person name="Gaynor B.J."/>
            <person name="Donofrio N."/>
        </authorList>
    </citation>
    <scope>NUCLEOTIDE SEQUENCE [LARGE SCALE GENOMIC DNA]</scope>
    <source>
        <strain evidence="1 2">Tab4c</strain>
    </source>
</reference>
<accession>A0A0K1P5W2</accession>
<proteinExistence type="predicted"/>
<sequence length="140" mass="16028">MGIFKTIKTAFNIISYKDTTKLVSNNSIKKLVHNNNITDITIRTIKSPLGKTSNLIFKDKFKQEVGFKFVYSKGFNSFGFKEKVDVIFCNIHSQVIAIYTNLKPNKFTSKYEDAYSVFVLTGNTNKFLNIKLNDFLTTSK</sequence>
<organism evidence="1 2">
    <name type="scientific">Spiroplasma turonicum</name>
    <dbReference type="NCBI Taxonomy" id="216946"/>
    <lineage>
        <taxon>Bacteria</taxon>
        <taxon>Bacillati</taxon>
        <taxon>Mycoplasmatota</taxon>
        <taxon>Mollicutes</taxon>
        <taxon>Entomoplasmatales</taxon>
        <taxon>Spiroplasmataceae</taxon>
        <taxon>Spiroplasma</taxon>
    </lineage>
</organism>
<dbReference type="EMBL" id="CP012328">
    <property type="protein sequence ID" value="AKU79564.1"/>
    <property type="molecule type" value="Genomic_DNA"/>
</dbReference>
<dbReference type="AlphaFoldDB" id="A0A0K1P5W2"/>
<dbReference type="OrthoDB" id="389290at2"/>
<protein>
    <submittedName>
        <fullName evidence="1">Uncharacterized protein</fullName>
    </submittedName>
</protein>
<gene>
    <name evidence="1" type="ORF">STURON_00318</name>
</gene>
<dbReference type="Proteomes" id="UP000067243">
    <property type="component" value="Chromosome"/>
</dbReference>
<dbReference type="RefSeq" id="WP_075048163.1">
    <property type="nucleotide sequence ID" value="NZ_CP012328.1"/>
</dbReference>
<evidence type="ECO:0000313" key="1">
    <source>
        <dbReference type="EMBL" id="AKU79564.1"/>
    </source>
</evidence>
<name>A0A0K1P5W2_9MOLU</name>
<dbReference type="STRING" id="216946.STURO_v1c03190"/>
<dbReference type="PATRIC" id="fig|216946.3.peg.319"/>
<dbReference type="KEGG" id="stur:STURON_00318"/>
<evidence type="ECO:0000313" key="2">
    <source>
        <dbReference type="Proteomes" id="UP000067243"/>
    </source>
</evidence>
<keyword evidence="2" id="KW-1185">Reference proteome</keyword>